<dbReference type="Gene3D" id="3.30.2110.10">
    <property type="entry name" value="CbiD-like"/>
    <property type="match status" value="1"/>
</dbReference>
<keyword evidence="2 5" id="KW-0489">Methyltransferase</keyword>
<dbReference type="KEGG" id="csty:KN1_21910"/>
<name>A0A8D5U7R6_9CREN</name>
<comment type="pathway">
    <text evidence="5">Cofactor biosynthesis; adenosylcobalamin biosynthesis; cob(II)yrinate a,c-diamide from sirohydrochlorin (anaerobic route): step 6/10.</text>
</comment>
<dbReference type="SUPFAM" id="SSF111342">
    <property type="entry name" value="CbiD-like"/>
    <property type="match status" value="1"/>
</dbReference>
<dbReference type="GO" id="GO:0008168">
    <property type="term" value="F:methyltransferase activity"/>
    <property type="evidence" value="ECO:0007669"/>
    <property type="project" value="UniProtKB-UniRule"/>
</dbReference>
<evidence type="ECO:0000256" key="1">
    <source>
        <dbReference type="ARBA" id="ARBA00022573"/>
    </source>
</evidence>
<comment type="catalytic activity">
    <reaction evidence="5">
        <text>Co-precorrin-5B + S-adenosyl-L-methionine = Co-precorrin-6A + S-adenosyl-L-homocysteine</text>
        <dbReference type="Rhea" id="RHEA:26285"/>
        <dbReference type="ChEBI" id="CHEBI:57856"/>
        <dbReference type="ChEBI" id="CHEBI:59789"/>
        <dbReference type="ChEBI" id="CHEBI:60063"/>
        <dbReference type="ChEBI" id="CHEBI:60064"/>
        <dbReference type="EC" id="2.1.1.195"/>
    </reaction>
</comment>
<dbReference type="NCBIfam" id="TIGR00312">
    <property type="entry name" value="cbiD"/>
    <property type="match status" value="1"/>
</dbReference>
<dbReference type="RefSeq" id="WP_225905663.1">
    <property type="nucleotide sequence ID" value="NZ_AP024597.1"/>
</dbReference>
<keyword evidence="7" id="KW-1185">Reference proteome</keyword>
<evidence type="ECO:0000256" key="2">
    <source>
        <dbReference type="ARBA" id="ARBA00022603"/>
    </source>
</evidence>
<dbReference type="PIRSF" id="PIRSF026782">
    <property type="entry name" value="CbiD"/>
    <property type="match status" value="1"/>
</dbReference>
<gene>
    <name evidence="5" type="primary">cbiD</name>
    <name evidence="6" type="ORF">KN1_21910</name>
</gene>
<evidence type="ECO:0000256" key="5">
    <source>
        <dbReference type="HAMAP-Rule" id="MF_00787"/>
    </source>
</evidence>
<protein>
    <recommendedName>
        <fullName evidence="5">Cobalt-precorrin-5B C(1)-methyltransferase</fullName>
        <ecNumber evidence="5">2.1.1.195</ecNumber>
    </recommendedName>
    <alternativeName>
        <fullName evidence="5">Cobalt-precorrin-6A synthase</fullName>
    </alternativeName>
</protein>
<keyword evidence="1 5" id="KW-0169">Cobalamin biosynthesis</keyword>
<dbReference type="GO" id="GO:0032259">
    <property type="term" value="P:methylation"/>
    <property type="evidence" value="ECO:0007669"/>
    <property type="project" value="UniProtKB-KW"/>
</dbReference>
<accession>A0A8D5U7R6</accession>
<proteinExistence type="inferred from homology"/>
<dbReference type="PANTHER" id="PTHR35863">
    <property type="entry name" value="COBALT-PRECORRIN-5B C(1)-METHYLTRANSFERASE"/>
    <property type="match status" value="1"/>
</dbReference>
<dbReference type="EMBL" id="AP024597">
    <property type="protein sequence ID" value="BCU70894.1"/>
    <property type="molecule type" value="Genomic_DNA"/>
</dbReference>
<dbReference type="Pfam" id="PF01888">
    <property type="entry name" value="CbiD"/>
    <property type="match status" value="1"/>
</dbReference>
<evidence type="ECO:0000313" key="6">
    <source>
        <dbReference type="EMBL" id="BCU70894.1"/>
    </source>
</evidence>
<sequence length="349" mass="37236">MSLITTLKRFGITTGGAAAAASKASVIFLVRGETPKSVTIPTPIGLRLEIPVEKYAKKEEKYCATVRKFAGDNPDVLDGLEITSCSRRSESLKVIGGDGIGIITRPGLRGEVGSKSISPTALSMIIEAVKEVVSEGVEVEITVPNGKVIARNTMNPSIGINDGISILGTTGIEYPVSDEDYMDHLRAEICVIRHAGSKKLVIAPGNVSFDFASKRYGDIVVKIGDRVGDTIKLAEELGFEHVVLVSLPGKLVKVAAGLMNTHNKYGDARVETITFASVLADIDHEKIKRVAGSLTVSEALTYLDEGEKVKVMKVIAERALKRIRALSKVKVGIIALSENGKVISEVGDL</sequence>
<comment type="function">
    <text evidence="5">Catalyzes the methylation of C-1 in cobalt-precorrin-5B to form cobalt-precorrin-6A.</text>
</comment>
<dbReference type="AlphaFoldDB" id="A0A8D5U7R6"/>
<reference evidence="6 7" key="1">
    <citation type="submission" date="2021-04" db="EMBL/GenBank/DDBJ databases">
        <title>Complete genome sequence of Stygiolobus sp. KN-1.</title>
        <authorList>
            <person name="Nakamura K."/>
            <person name="Sakai H."/>
            <person name="Kurosawa N."/>
        </authorList>
    </citation>
    <scope>NUCLEOTIDE SEQUENCE [LARGE SCALE GENOMIC DNA]</scope>
    <source>
        <strain evidence="6 7">KN-1</strain>
    </source>
</reference>
<dbReference type="InterPro" id="IPR002748">
    <property type="entry name" value="CbiD"/>
</dbReference>
<evidence type="ECO:0000256" key="4">
    <source>
        <dbReference type="ARBA" id="ARBA00022691"/>
    </source>
</evidence>
<dbReference type="HAMAP" id="MF_00787">
    <property type="entry name" value="CbiD"/>
    <property type="match status" value="1"/>
</dbReference>
<comment type="similarity">
    <text evidence="5">Belongs to the CbiD family.</text>
</comment>
<dbReference type="GeneID" id="66163922"/>
<dbReference type="InterPro" id="IPR036074">
    <property type="entry name" value="CbiD_sf"/>
</dbReference>
<dbReference type="GO" id="GO:0019251">
    <property type="term" value="P:anaerobic cobalamin biosynthetic process"/>
    <property type="evidence" value="ECO:0007669"/>
    <property type="project" value="UniProtKB-UniRule"/>
</dbReference>
<dbReference type="PANTHER" id="PTHR35863:SF1">
    <property type="entry name" value="COBALT-PRECORRIN-5B C(1)-METHYLTRANSFERASE"/>
    <property type="match status" value="1"/>
</dbReference>
<evidence type="ECO:0000313" key="7">
    <source>
        <dbReference type="Proteomes" id="UP000825123"/>
    </source>
</evidence>
<dbReference type="Proteomes" id="UP000825123">
    <property type="component" value="Chromosome"/>
</dbReference>
<evidence type="ECO:0000256" key="3">
    <source>
        <dbReference type="ARBA" id="ARBA00022679"/>
    </source>
</evidence>
<dbReference type="UniPathway" id="UPA00148">
    <property type="reaction ID" value="UER00227"/>
</dbReference>
<dbReference type="EC" id="2.1.1.195" evidence="5"/>
<keyword evidence="4 5" id="KW-0949">S-adenosyl-L-methionine</keyword>
<keyword evidence="3 5" id="KW-0808">Transferase</keyword>
<organism evidence="6 7">
    <name type="scientific">Stygiolobus caldivivus</name>
    <dbReference type="NCBI Taxonomy" id="2824673"/>
    <lineage>
        <taxon>Archaea</taxon>
        <taxon>Thermoproteota</taxon>
        <taxon>Thermoprotei</taxon>
        <taxon>Sulfolobales</taxon>
        <taxon>Sulfolobaceae</taxon>
        <taxon>Stygiolobus</taxon>
    </lineage>
</organism>